<sequence length="91" mass="10592">MDSIRIRCPKCEWEPDGKAYWQCSCGHKWDTFSTGGRCPACQRVWEDTQCPTVPGGCRSWSPHLDWYEHLDNVVLEVKEVLEAPVTQEREH</sequence>
<dbReference type="AlphaFoldDB" id="A0A5B2VZH0"/>
<gene>
    <name evidence="1" type="ORF">F0L74_00155</name>
</gene>
<keyword evidence="2" id="KW-1185">Reference proteome</keyword>
<dbReference type="RefSeq" id="WP_149835833.1">
    <property type="nucleotide sequence ID" value="NZ_VUOC01000001.1"/>
</dbReference>
<accession>A0A5B2VZH0</accession>
<reference evidence="1 2" key="2">
    <citation type="submission" date="2019-09" db="EMBL/GenBank/DDBJ databases">
        <authorList>
            <person name="Jin C."/>
        </authorList>
    </citation>
    <scope>NUCLEOTIDE SEQUENCE [LARGE SCALE GENOMIC DNA]</scope>
    <source>
        <strain evidence="1 2">BN140078</strain>
    </source>
</reference>
<evidence type="ECO:0000313" key="1">
    <source>
        <dbReference type="EMBL" id="KAA2244435.1"/>
    </source>
</evidence>
<name>A0A5B2VZH0_9BACT</name>
<protein>
    <submittedName>
        <fullName evidence="1">Uncharacterized protein</fullName>
    </submittedName>
</protein>
<comment type="caution">
    <text evidence="1">The sequence shown here is derived from an EMBL/GenBank/DDBJ whole genome shotgun (WGS) entry which is preliminary data.</text>
</comment>
<dbReference type="Proteomes" id="UP000324611">
    <property type="component" value="Unassembled WGS sequence"/>
</dbReference>
<evidence type="ECO:0000313" key="2">
    <source>
        <dbReference type="Proteomes" id="UP000324611"/>
    </source>
</evidence>
<dbReference type="EMBL" id="VUOC01000001">
    <property type="protein sequence ID" value="KAA2244435.1"/>
    <property type="molecule type" value="Genomic_DNA"/>
</dbReference>
<proteinExistence type="predicted"/>
<organism evidence="1 2">
    <name type="scientific">Chitinophaga agrisoli</name>
    <dbReference type="NCBI Taxonomy" id="2607653"/>
    <lineage>
        <taxon>Bacteria</taxon>
        <taxon>Pseudomonadati</taxon>
        <taxon>Bacteroidota</taxon>
        <taxon>Chitinophagia</taxon>
        <taxon>Chitinophagales</taxon>
        <taxon>Chitinophagaceae</taxon>
        <taxon>Chitinophaga</taxon>
    </lineage>
</organism>
<reference evidence="1 2" key="1">
    <citation type="submission" date="2019-09" db="EMBL/GenBank/DDBJ databases">
        <title>Chitinophaga ginsengihumi sp. nov., isolated from soil of ginseng rhizosphere.</title>
        <authorList>
            <person name="Lee J."/>
        </authorList>
    </citation>
    <scope>NUCLEOTIDE SEQUENCE [LARGE SCALE GENOMIC DNA]</scope>
    <source>
        <strain evidence="1 2">BN140078</strain>
    </source>
</reference>